<dbReference type="AlphaFoldDB" id="A0A6G1LMN7"/>
<feature type="compositionally biased region" description="Basic and acidic residues" evidence="1">
    <location>
        <begin position="26"/>
        <end position="48"/>
    </location>
</feature>
<evidence type="ECO:0000256" key="1">
    <source>
        <dbReference type="SAM" id="MobiDB-lite"/>
    </source>
</evidence>
<keyword evidence="3" id="KW-1185">Reference proteome</keyword>
<sequence length="212" mass="23914">MGALRRKEVADTLRAKLKAKNGRLARQRELRVQETGREQVSKSSKQEAEDPVDQAPAPHPPAVESIVEDWEQEEDRLQNEANSSKRPPEDSSTARAASPNFHKGLDGALVSPENIQDRWDQKLLGRALTDALSPKQKKQREENTAAQVLEAQKVMCKEADGLWRGILECKPTTMTLEEILDEEDELLQAAFVDMEGWLVGRRTRFCGRLSCR</sequence>
<dbReference type="EMBL" id="ML995808">
    <property type="protein sequence ID" value="KAF2774126.1"/>
    <property type="molecule type" value="Genomic_DNA"/>
</dbReference>
<dbReference type="Proteomes" id="UP000799436">
    <property type="component" value="Unassembled WGS sequence"/>
</dbReference>
<feature type="compositionally biased region" description="Polar residues" evidence="1">
    <location>
        <begin position="79"/>
        <end position="95"/>
    </location>
</feature>
<evidence type="ECO:0000313" key="3">
    <source>
        <dbReference type="Proteomes" id="UP000799436"/>
    </source>
</evidence>
<name>A0A6G1LMN7_9PEZI</name>
<evidence type="ECO:0000313" key="2">
    <source>
        <dbReference type="EMBL" id="KAF2774126.1"/>
    </source>
</evidence>
<protein>
    <submittedName>
        <fullName evidence="2">Uncharacterized protein</fullName>
    </submittedName>
</protein>
<feature type="region of interest" description="Disordered" evidence="1">
    <location>
        <begin position="18"/>
        <end position="109"/>
    </location>
</feature>
<proteinExistence type="predicted"/>
<gene>
    <name evidence="2" type="ORF">EJ03DRAFT_346762</name>
</gene>
<reference evidence="2" key="1">
    <citation type="journal article" date="2020" name="Stud. Mycol.">
        <title>101 Dothideomycetes genomes: a test case for predicting lifestyles and emergence of pathogens.</title>
        <authorList>
            <person name="Haridas S."/>
            <person name="Albert R."/>
            <person name="Binder M."/>
            <person name="Bloem J."/>
            <person name="Labutti K."/>
            <person name="Salamov A."/>
            <person name="Andreopoulos B."/>
            <person name="Baker S."/>
            <person name="Barry K."/>
            <person name="Bills G."/>
            <person name="Bluhm B."/>
            <person name="Cannon C."/>
            <person name="Castanera R."/>
            <person name="Culley D."/>
            <person name="Daum C."/>
            <person name="Ezra D."/>
            <person name="Gonzalez J."/>
            <person name="Henrissat B."/>
            <person name="Kuo A."/>
            <person name="Liang C."/>
            <person name="Lipzen A."/>
            <person name="Lutzoni F."/>
            <person name="Magnuson J."/>
            <person name="Mondo S."/>
            <person name="Nolan M."/>
            <person name="Ohm R."/>
            <person name="Pangilinan J."/>
            <person name="Park H.-J."/>
            <person name="Ramirez L."/>
            <person name="Alfaro M."/>
            <person name="Sun H."/>
            <person name="Tritt A."/>
            <person name="Yoshinaga Y."/>
            <person name="Zwiers L.-H."/>
            <person name="Turgeon B."/>
            <person name="Goodwin S."/>
            <person name="Spatafora J."/>
            <person name="Crous P."/>
            <person name="Grigoriev I."/>
        </authorList>
    </citation>
    <scope>NUCLEOTIDE SEQUENCE</scope>
    <source>
        <strain evidence="2">CBS 116005</strain>
    </source>
</reference>
<accession>A0A6G1LMN7</accession>
<organism evidence="2 3">
    <name type="scientific">Teratosphaeria nubilosa</name>
    <dbReference type="NCBI Taxonomy" id="161662"/>
    <lineage>
        <taxon>Eukaryota</taxon>
        <taxon>Fungi</taxon>
        <taxon>Dikarya</taxon>
        <taxon>Ascomycota</taxon>
        <taxon>Pezizomycotina</taxon>
        <taxon>Dothideomycetes</taxon>
        <taxon>Dothideomycetidae</taxon>
        <taxon>Mycosphaerellales</taxon>
        <taxon>Teratosphaeriaceae</taxon>
        <taxon>Teratosphaeria</taxon>
    </lineage>
</organism>